<dbReference type="EMBL" id="GGFM01012165">
    <property type="protein sequence ID" value="MBW32916.1"/>
    <property type="molecule type" value="Transcribed_RNA"/>
</dbReference>
<reference evidence="2" key="1">
    <citation type="submission" date="2018-01" db="EMBL/GenBank/DDBJ databases">
        <title>An insight into the sialome of Amazonian anophelines.</title>
        <authorList>
            <person name="Ribeiro J.M."/>
            <person name="Scarpassa V."/>
            <person name="Calvo E."/>
        </authorList>
    </citation>
    <scope>NUCLEOTIDE SEQUENCE</scope>
    <source>
        <tissue evidence="2">Salivary glands</tissue>
    </source>
</reference>
<feature type="compositionally biased region" description="Basic residues" evidence="1">
    <location>
        <begin position="56"/>
        <end position="65"/>
    </location>
</feature>
<organism evidence="2">
    <name type="scientific">Anopheles braziliensis</name>
    <dbReference type="NCBI Taxonomy" id="58242"/>
    <lineage>
        <taxon>Eukaryota</taxon>
        <taxon>Metazoa</taxon>
        <taxon>Ecdysozoa</taxon>
        <taxon>Arthropoda</taxon>
        <taxon>Hexapoda</taxon>
        <taxon>Insecta</taxon>
        <taxon>Pterygota</taxon>
        <taxon>Neoptera</taxon>
        <taxon>Endopterygota</taxon>
        <taxon>Diptera</taxon>
        <taxon>Nematocera</taxon>
        <taxon>Culicoidea</taxon>
        <taxon>Culicidae</taxon>
        <taxon>Anophelinae</taxon>
        <taxon>Anopheles</taxon>
    </lineage>
</organism>
<protein>
    <submittedName>
        <fullName evidence="2">Putative secreted peptide</fullName>
    </submittedName>
</protein>
<name>A0A2M3ZWI1_9DIPT</name>
<evidence type="ECO:0000313" key="2">
    <source>
        <dbReference type="EMBL" id="MBW32916.1"/>
    </source>
</evidence>
<sequence length="71" mass="8632">MGWETQVQTKHGSVRRKVRFFLCKLVMIFTTAYANRQTFSLQPRKDEWVTRERARMRSHQKKKKKTENSET</sequence>
<dbReference type="AlphaFoldDB" id="A0A2M3ZWI1"/>
<evidence type="ECO:0000256" key="1">
    <source>
        <dbReference type="SAM" id="MobiDB-lite"/>
    </source>
</evidence>
<proteinExistence type="predicted"/>
<feature type="region of interest" description="Disordered" evidence="1">
    <location>
        <begin position="44"/>
        <end position="71"/>
    </location>
</feature>
<accession>A0A2M3ZWI1</accession>
<feature type="compositionally biased region" description="Basic and acidic residues" evidence="1">
    <location>
        <begin position="44"/>
        <end position="55"/>
    </location>
</feature>